<dbReference type="KEGG" id="izh:FEM41_16520"/>
<proteinExistence type="predicted"/>
<keyword evidence="7" id="KW-1185">Reference proteome</keyword>
<dbReference type="PROSITE" id="PS51257">
    <property type="entry name" value="PROKAR_LIPOPROTEIN"/>
    <property type="match status" value="1"/>
</dbReference>
<dbReference type="Proteomes" id="UP000302163">
    <property type="component" value="Chromosome"/>
</dbReference>
<sequence length="111" mass="12694">MKKLFILLLPAMLGGCSYYHTVYNSVMDKMNTDTLEYQCDEQPLSVTHNSNRDEVSFLYNDKELRLKQGISASGARYSDGIYVFWSKGDTATVWRQDSIVLHNCQLQNGES</sequence>
<reference evidence="6 7" key="1">
    <citation type="submission" date="2019-05" db="EMBL/GenBank/DDBJ databases">
        <title>Complete genome sequence of Izhakiella calystegiae KSNA2, an endophyte isolated from beach morning glory (Calystegia soldanella).</title>
        <authorList>
            <person name="Jiang L."/>
            <person name="Jeong J.C."/>
            <person name="Kim C.Y."/>
            <person name="Kim D.H."/>
            <person name="Kim S.W."/>
            <person name="Lee j."/>
        </authorList>
    </citation>
    <scope>NUCLEOTIDE SEQUENCE [LARGE SCALE GENOMIC DNA]</scope>
    <source>
        <strain evidence="6 7">KSNA2</strain>
    </source>
</reference>
<protein>
    <submittedName>
        <fullName evidence="6">Lysozyme inhibitor</fullName>
    </submittedName>
</protein>
<dbReference type="AlphaFoldDB" id="A0A4P8YM62"/>
<keyword evidence="2" id="KW-0472">Membrane</keyword>
<name>A0A4P8YM62_9ENTR</name>
<dbReference type="SUPFAM" id="SSF141488">
    <property type="entry name" value="YdhA-like"/>
    <property type="match status" value="1"/>
</dbReference>
<evidence type="ECO:0000256" key="1">
    <source>
        <dbReference type="ARBA" id="ARBA00022729"/>
    </source>
</evidence>
<gene>
    <name evidence="6" type="ORF">FEM41_16520</name>
</gene>
<evidence type="ECO:0000256" key="2">
    <source>
        <dbReference type="ARBA" id="ARBA00023136"/>
    </source>
</evidence>
<evidence type="ECO:0000313" key="7">
    <source>
        <dbReference type="Proteomes" id="UP000302163"/>
    </source>
</evidence>
<keyword evidence="1" id="KW-0732">Signal</keyword>
<feature type="domain" description="C-type lysozyme inhibitor" evidence="5">
    <location>
        <begin position="37"/>
        <end position="96"/>
    </location>
</feature>
<accession>A0A4P8YM62</accession>
<dbReference type="InterPro" id="IPR036328">
    <property type="entry name" value="MliC_sf"/>
</dbReference>
<evidence type="ECO:0000256" key="3">
    <source>
        <dbReference type="ARBA" id="ARBA00023139"/>
    </source>
</evidence>
<dbReference type="OrthoDB" id="5588236at2"/>
<dbReference type="Pfam" id="PF09864">
    <property type="entry name" value="MliC"/>
    <property type="match status" value="1"/>
</dbReference>
<evidence type="ECO:0000259" key="5">
    <source>
        <dbReference type="Pfam" id="PF09864"/>
    </source>
</evidence>
<organism evidence="6 7">
    <name type="scientific">Jejubacter calystegiae</name>
    <dbReference type="NCBI Taxonomy" id="2579935"/>
    <lineage>
        <taxon>Bacteria</taxon>
        <taxon>Pseudomonadati</taxon>
        <taxon>Pseudomonadota</taxon>
        <taxon>Gammaproteobacteria</taxon>
        <taxon>Enterobacterales</taxon>
        <taxon>Enterobacteriaceae</taxon>
        <taxon>Jejubacter</taxon>
    </lineage>
</organism>
<dbReference type="RefSeq" id="WP_138097292.1">
    <property type="nucleotide sequence ID" value="NZ_CP040428.1"/>
</dbReference>
<dbReference type="InterPro" id="IPR018660">
    <property type="entry name" value="MliC"/>
</dbReference>
<evidence type="ECO:0000256" key="4">
    <source>
        <dbReference type="ARBA" id="ARBA00023288"/>
    </source>
</evidence>
<dbReference type="EMBL" id="CP040428">
    <property type="protein sequence ID" value="QCT21136.1"/>
    <property type="molecule type" value="Genomic_DNA"/>
</dbReference>
<evidence type="ECO:0000313" key="6">
    <source>
        <dbReference type="EMBL" id="QCT21136.1"/>
    </source>
</evidence>
<keyword evidence="4" id="KW-0449">Lipoprotein</keyword>
<dbReference type="Gene3D" id="2.40.128.200">
    <property type="match status" value="1"/>
</dbReference>
<keyword evidence="3" id="KW-0564">Palmitate</keyword>